<dbReference type="InterPro" id="IPR021979">
    <property type="entry name" value="DUF3584"/>
</dbReference>
<sequence length="1221" mass="143140">MRYLNKIVFLNSAHIPYSEIQLDGNVHFIGTQGVGKSTLLRAILFFYNADKLRLGIPKEKRSYDEFYLPYANSFIVYEVMRENGPYCVMAFKQQGRVAYRFIDAPYQSSWFVNERREVRADWISIRKAIGTETQISRIVVSYQEFRDIIFGNNRRPDLIGFRKYAIVESPNYQNIPRTIQNVFLNSKLDADFIKDTIIRSMNEEEVNIDLDVYRNQTKDFEQNYNDVTLWLDNEKPGGSPVQRQAGKVMQSYRDLLYMDSHIAKGRAELCYAEKSALKQRPLIDEEISRHKTELERVHRLQSEETKKYQDGRDKLIKEKGSVDADLKRAKQKQLEYEQMNITEIIRRVEQKSAVTDELTRQQQRRQELTRAYDDVIAKYSALIERVDTDFRAFENAQHALVNEREYATNKQNESLMQTRRNEENEVYTRFEEKSQLSADKLQQLREEKSQQNNELLRIAHEDPYKEEHAKADEELNKLNTRAQELKMSIQQLSTQAVSLRQEAGMKLRELELAQAQPLANAQKEKQEIEEQIARLESLIERRKGSLAEWLDRNKPAWKDTIGKIADEEKILYRDDLAPQVTNQGEASLYGVQIDLTALERNFRTPEELKAELAIYQGALSQCVKRINMLHQELAEQTEALKKQYNKRLREITDRQRLQESEQLQLPAFIKNAMAQSASWQKKTDDWREQRMVEIRMKQNDTAHRLALCEEEIKKLKADRAHRLKVCEKSYKEKKLRLEQELNNYRNSIETEIKLHKQQSQERRKELEASQQAELSGKGADTTTIGKYDARILQIQKELDYIEKHFPDTIRYQKDKEELFDREPQLRGRKKMLEDELATLEERFTLRSEKLNIQEKHQQALLGKGIETKRSLEEGLAQAAKFHEDSTFCPPDVVVTEERQTLKSCADLVQELKDHITGRMKRLDDFKRTVNLFKSNFSAKNTFSFHTDLSTEEDYLDFASNLCEFVDNNKILDFQKQISERYTHIIQRISKAVGELTQNEGEIHRTIGDINKDFERRNFAGVIRKIELRAQPGSDRLMQLLKEIKKFCDENEFNMGEVDLFSQTDLREVINRQAVRYLLNLMKALQNEPSRKRLLLTDTFKLEFRITENDNDTGWVEKISNVGSDGTDILVKAMVNIMLINVFKEKASHKFGEFRLHCMMDEIGKLHPTNVKGILDFANSRNILLINSSPTTYNVESYRYTYLLGKDSGANTKVTPLLKYDN</sequence>
<evidence type="ECO:0000313" key="3">
    <source>
        <dbReference type="EMBL" id="CUN31977.1"/>
    </source>
</evidence>
<feature type="compositionally biased region" description="Basic and acidic residues" evidence="2">
    <location>
        <begin position="756"/>
        <end position="767"/>
    </location>
</feature>
<feature type="coiled-coil region" evidence="1">
    <location>
        <begin position="727"/>
        <end position="754"/>
    </location>
</feature>
<dbReference type="RefSeq" id="WP_057319950.1">
    <property type="nucleotide sequence ID" value="NZ_CYXP01000011.1"/>
</dbReference>
<name>A0A173W0P1_PARDI</name>
<feature type="coiled-coil region" evidence="1">
    <location>
        <begin position="427"/>
        <end position="545"/>
    </location>
</feature>
<proteinExistence type="predicted"/>
<protein>
    <submittedName>
        <fullName evidence="3">Protein of uncharacterized function (DUF3584)</fullName>
    </submittedName>
</protein>
<reference evidence="3 4" key="1">
    <citation type="submission" date="2015-09" db="EMBL/GenBank/DDBJ databases">
        <authorList>
            <consortium name="Pathogen Informatics"/>
        </authorList>
    </citation>
    <scope>NUCLEOTIDE SEQUENCE [LARGE SCALE GENOMIC DNA]</scope>
    <source>
        <strain evidence="3 4">2789STDY5608872</strain>
    </source>
</reference>
<evidence type="ECO:0000256" key="1">
    <source>
        <dbReference type="SAM" id="Coils"/>
    </source>
</evidence>
<dbReference type="Pfam" id="PF12128">
    <property type="entry name" value="DUF3584"/>
    <property type="match status" value="1"/>
</dbReference>
<feature type="region of interest" description="Disordered" evidence="2">
    <location>
        <begin position="756"/>
        <end position="780"/>
    </location>
</feature>
<dbReference type="EMBL" id="CYXP01000011">
    <property type="protein sequence ID" value="CUN31977.1"/>
    <property type="molecule type" value="Genomic_DNA"/>
</dbReference>
<dbReference type="InterPro" id="IPR027417">
    <property type="entry name" value="P-loop_NTPase"/>
</dbReference>
<feature type="coiled-coil region" evidence="1">
    <location>
        <begin position="623"/>
        <end position="661"/>
    </location>
</feature>
<evidence type="ECO:0000256" key="2">
    <source>
        <dbReference type="SAM" id="MobiDB-lite"/>
    </source>
</evidence>
<dbReference type="AlphaFoldDB" id="A0A173W0P1"/>
<keyword evidence="1" id="KW-0175">Coiled coil</keyword>
<organism evidence="3 4">
    <name type="scientific">Parabacteroides distasonis</name>
    <dbReference type="NCBI Taxonomy" id="823"/>
    <lineage>
        <taxon>Bacteria</taxon>
        <taxon>Pseudomonadati</taxon>
        <taxon>Bacteroidota</taxon>
        <taxon>Bacteroidia</taxon>
        <taxon>Bacteroidales</taxon>
        <taxon>Tannerellaceae</taxon>
        <taxon>Parabacteroides</taxon>
    </lineage>
</organism>
<dbReference type="SUPFAM" id="SSF52540">
    <property type="entry name" value="P-loop containing nucleoside triphosphate hydrolases"/>
    <property type="match status" value="1"/>
</dbReference>
<dbReference type="Proteomes" id="UP000095591">
    <property type="component" value="Unassembled WGS sequence"/>
</dbReference>
<feature type="coiled-coil region" evidence="1">
    <location>
        <begin position="351"/>
        <end position="378"/>
    </location>
</feature>
<gene>
    <name evidence="3" type="ORF">ERS852429_03872</name>
</gene>
<evidence type="ECO:0000313" key="4">
    <source>
        <dbReference type="Proteomes" id="UP000095591"/>
    </source>
</evidence>
<accession>A0A173W0P1</accession>